<evidence type="ECO:0000256" key="4">
    <source>
        <dbReference type="ARBA" id="ARBA00022801"/>
    </source>
</evidence>
<dbReference type="GO" id="GO:0006281">
    <property type="term" value="P:DNA repair"/>
    <property type="evidence" value="ECO:0007669"/>
    <property type="project" value="TreeGrafter"/>
</dbReference>
<dbReference type="InterPro" id="IPR038718">
    <property type="entry name" value="SNF2-like_sf"/>
</dbReference>
<dbReference type="SMART" id="SM00297">
    <property type="entry name" value="BROMO"/>
    <property type="match status" value="1"/>
</dbReference>
<evidence type="ECO:0000259" key="12">
    <source>
        <dbReference type="PROSITE" id="PS50014"/>
    </source>
</evidence>
<gene>
    <name evidence="14" type="ORF">QTG54_013023</name>
</gene>
<proteinExistence type="predicted"/>
<dbReference type="GO" id="GO:0005524">
    <property type="term" value="F:ATP binding"/>
    <property type="evidence" value="ECO:0007669"/>
    <property type="project" value="UniProtKB-KW"/>
</dbReference>
<evidence type="ECO:0000256" key="2">
    <source>
        <dbReference type="ARBA" id="ARBA00022741"/>
    </source>
</evidence>
<dbReference type="InterPro" id="IPR027417">
    <property type="entry name" value="P-loop_NTPase"/>
</dbReference>
<keyword evidence="15" id="KW-1185">Reference proteome</keyword>
<evidence type="ECO:0000256" key="10">
    <source>
        <dbReference type="PROSITE-ProRule" id="PRU00175"/>
    </source>
</evidence>
<keyword evidence="5 14" id="KW-0347">Helicase</keyword>
<dbReference type="SMART" id="SM00184">
    <property type="entry name" value="RING"/>
    <property type="match status" value="1"/>
</dbReference>
<keyword evidence="7" id="KW-0067">ATP-binding</keyword>
<dbReference type="InterPro" id="IPR017907">
    <property type="entry name" value="Znf_RING_CS"/>
</dbReference>
<dbReference type="EC" id="3.6.4.-" evidence="14"/>
<dbReference type="InterPro" id="IPR036427">
    <property type="entry name" value="Bromodomain-like_sf"/>
</dbReference>
<protein>
    <submittedName>
        <fullName evidence="14">ATP-dependent helicase</fullName>
        <ecNumber evidence="14">3.6.4.-</ecNumber>
    </submittedName>
</protein>
<dbReference type="PROSITE" id="PS50089">
    <property type="entry name" value="ZF_RING_2"/>
    <property type="match status" value="1"/>
</dbReference>
<dbReference type="InterPro" id="IPR001841">
    <property type="entry name" value="Znf_RING"/>
</dbReference>
<dbReference type="PANTHER" id="PTHR45626:SF14">
    <property type="entry name" value="ATP-DEPENDENT DNA HELICASE (EUROFUNG)"/>
    <property type="match status" value="1"/>
</dbReference>
<evidence type="ECO:0000256" key="9">
    <source>
        <dbReference type="PROSITE-ProRule" id="PRU00035"/>
    </source>
</evidence>
<keyword evidence="4 14" id="KW-0378">Hydrolase</keyword>
<dbReference type="SUPFAM" id="SSF57850">
    <property type="entry name" value="RING/U-box"/>
    <property type="match status" value="1"/>
</dbReference>
<evidence type="ECO:0000256" key="6">
    <source>
        <dbReference type="ARBA" id="ARBA00022833"/>
    </source>
</evidence>
<name>A0AAD9D8B1_9STRA</name>
<evidence type="ECO:0000256" key="7">
    <source>
        <dbReference type="ARBA" id="ARBA00022840"/>
    </source>
</evidence>
<organism evidence="14 15">
    <name type="scientific">Skeletonema marinoi</name>
    <dbReference type="NCBI Taxonomy" id="267567"/>
    <lineage>
        <taxon>Eukaryota</taxon>
        <taxon>Sar</taxon>
        <taxon>Stramenopiles</taxon>
        <taxon>Ochrophyta</taxon>
        <taxon>Bacillariophyta</taxon>
        <taxon>Coscinodiscophyceae</taxon>
        <taxon>Thalassiosirophycidae</taxon>
        <taxon>Thalassiosirales</taxon>
        <taxon>Skeletonemataceae</taxon>
        <taxon>Skeletonema</taxon>
        <taxon>Skeletonema marinoi-dohrnii complex</taxon>
    </lineage>
</organism>
<dbReference type="EMBL" id="JATAAI010000029">
    <property type="protein sequence ID" value="KAK1736423.1"/>
    <property type="molecule type" value="Genomic_DNA"/>
</dbReference>
<evidence type="ECO:0000256" key="8">
    <source>
        <dbReference type="ARBA" id="ARBA00023117"/>
    </source>
</evidence>
<keyword evidence="3 10" id="KW-0863">Zinc-finger</keyword>
<evidence type="ECO:0000259" key="13">
    <source>
        <dbReference type="PROSITE" id="PS50089"/>
    </source>
</evidence>
<dbReference type="Gene3D" id="3.30.40.10">
    <property type="entry name" value="Zinc/RING finger domain, C3HC4 (zinc finger)"/>
    <property type="match status" value="1"/>
</dbReference>
<evidence type="ECO:0000313" key="15">
    <source>
        <dbReference type="Proteomes" id="UP001224775"/>
    </source>
</evidence>
<dbReference type="Pfam" id="PF00176">
    <property type="entry name" value="SNF2-rel_dom"/>
    <property type="match status" value="1"/>
</dbReference>
<feature type="compositionally biased region" description="Acidic residues" evidence="11">
    <location>
        <begin position="1095"/>
        <end position="1104"/>
    </location>
</feature>
<feature type="region of interest" description="Disordered" evidence="11">
    <location>
        <begin position="91"/>
        <end position="112"/>
    </location>
</feature>
<evidence type="ECO:0000313" key="14">
    <source>
        <dbReference type="EMBL" id="KAK1736423.1"/>
    </source>
</evidence>
<reference evidence="14" key="1">
    <citation type="submission" date="2023-06" db="EMBL/GenBank/DDBJ databases">
        <title>Survivors Of The Sea: Transcriptome response of Skeletonema marinoi to long-term dormancy.</title>
        <authorList>
            <person name="Pinder M.I.M."/>
            <person name="Kourtchenko O."/>
            <person name="Robertson E.K."/>
            <person name="Larsson T."/>
            <person name="Maumus F."/>
            <person name="Osuna-Cruz C.M."/>
            <person name="Vancaester E."/>
            <person name="Stenow R."/>
            <person name="Vandepoele K."/>
            <person name="Ploug H."/>
            <person name="Bruchert V."/>
            <person name="Godhe A."/>
            <person name="Topel M."/>
        </authorList>
    </citation>
    <scope>NUCLEOTIDE SEQUENCE</scope>
    <source>
        <strain evidence="14">R05AC</strain>
    </source>
</reference>
<dbReference type="SUPFAM" id="SSF52540">
    <property type="entry name" value="P-loop containing nucleoside triphosphate hydrolases"/>
    <property type="match status" value="2"/>
</dbReference>
<dbReference type="GO" id="GO:0004386">
    <property type="term" value="F:helicase activity"/>
    <property type="evidence" value="ECO:0007669"/>
    <property type="project" value="UniProtKB-KW"/>
</dbReference>
<feature type="region of interest" description="Disordered" evidence="11">
    <location>
        <begin position="1075"/>
        <end position="1114"/>
    </location>
</feature>
<evidence type="ECO:0000256" key="5">
    <source>
        <dbReference type="ARBA" id="ARBA00022806"/>
    </source>
</evidence>
<accession>A0AAD9D8B1</accession>
<dbReference type="Pfam" id="PF00439">
    <property type="entry name" value="Bromodomain"/>
    <property type="match status" value="1"/>
</dbReference>
<dbReference type="Proteomes" id="UP001224775">
    <property type="component" value="Unassembled WGS sequence"/>
</dbReference>
<dbReference type="CDD" id="cd18793">
    <property type="entry name" value="SF2_C_SNF"/>
    <property type="match status" value="1"/>
</dbReference>
<dbReference type="GO" id="GO:0016787">
    <property type="term" value="F:hydrolase activity"/>
    <property type="evidence" value="ECO:0007669"/>
    <property type="project" value="UniProtKB-KW"/>
</dbReference>
<dbReference type="Pfam" id="PF14447">
    <property type="entry name" value="Prok-RING_4"/>
    <property type="match status" value="1"/>
</dbReference>
<dbReference type="Gene3D" id="1.20.920.10">
    <property type="entry name" value="Bromodomain-like"/>
    <property type="match status" value="1"/>
</dbReference>
<dbReference type="PROSITE" id="PS00518">
    <property type="entry name" value="ZF_RING_1"/>
    <property type="match status" value="1"/>
</dbReference>
<dbReference type="GO" id="GO:0008094">
    <property type="term" value="F:ATP-dependent activity, acting on DNA"/>
    <property type="evidence" value="ECO:0007669"/>
    <property type="project" value="TreeGrafter"/>
</dbReference>
<feature type="region of interest" description="Disordered" evidence="11">
    <location>
        <begin position="1355"/>
        <end position="1388"/>
    </location>
</feature>
<sequence>MKRQEVGYVLLEECEVILFASDNDKTCAEMPLPNIGVWHNVELHSPSSSDNNDCDPPADILHRELVLLSENNTTLRTACAISPFNGVLSEMTAPQNPSLSKEQNRSKKRRRSDASLLAGLALEISNQSLVHQQHNRVADERTSDDLHHLHMDTAQIIFHANDITAEFDNEKKYTTSEYMKMRASFLITFSFPIQDNESTVLYPKQQKSSGRKVLSTALQLIGSIIRCDWDNLDIKMKKLQSSKRDDRTATKRFFPLELTVENLYDQISGASQHFRSDYEPNQKLVNSTNLWNSGILGIPEEIVRISIAPYLKARSLHSLRLTNRRMYKFLQSVVPGLKLKLFHHQIRSLEWMEIRERRCITEEDLLCSNNSSIVGTMLHDGESVCGGDYHRSVTGGATVKLCTRRPNSLSNGVAKSYRFDALSGSSINTTQFTSAHSKRLPSHLRSTKAAHGGLLCDEPGLGKTVTVLSLILRSLGLSVDATEDSSTIDDEAIFHSYWESEYLTIHVRRPAILKLVTHLLNSDSESGYFIPPIGTFDCQDYFDIIEKGKEICLQDIRINANKGDCKDFKAFEADIYRVFKNAMAYNPPDNDVHRAAQRMVNNAKVILATFKSEQVNTAMKALSRIRLSESYALINMLEAKKRAELHDPLVASSSTLLVVPNPLLNHWEEQIIRHINFQYSSKRSIYYHTKKRNIEPSNPAVSFDLQQTLNQGPFVFIDDGTKALPPASTLSRFSIVLTAYNRFTAEWKQGSLENELRATRKGVTYWGDDLSEEASPLLKVHWLRLIVDEGHTMGKNPNNTIQFCSWITAQRRWGMTGTPTNQIASQTGLRNLFFLQNFVKHNFFSRELGKEKLWNSLINNGWKDDHLASFYRLKHLLSFLMVRHTKDDLVELPPPIYLTTSINLSQSEKKTYNTLVSSVRTNIITTSMEGKTSGWQDSLLNPRNSKYANEALINLRISCCGSYQILPSITNIHWSETLEMLRDVHKVNDTSINLVNNFIYRCTNGELSGCQQCGIQLQTLFVIPCGHLVCPECIDSETTSCPVCETPFDADDFQRLQPGIDFQFCPNLEEEKKDRESKRSLSRAFSSPNNNAEVNLEEEEEREVDESHTRSRRHKKGEECEYSREYSDGKCKICREEHFDCNFDNAEQRCYTCFKYAEEVPDYASKAKYVVDKLIELRSSFQGSVSPAAVRFFGKRGDPKSMNRRPLKAIVFSQFRPIYEYFGNRLIRKFGGTCVADYAFGGTRSQELSKFIHDPQCFVMLLSKQGSLGLDLSFVTHLFFLDTIYDKALESQVVARAYRMGASASVRVEQLTAKDTIEEVIQQMNEARQSHNSDQTEKHAKMHFLLKRSQLVRQPQVQMNARRKRNAQDCVDDDDKNSRQPRTVRFKD</sequence>
<feature type="domain" description="Bromo" evidence="12">
    <location>
        <begin position="521"/>
        <end position="593"/>
    </location>
</feature>
<evidence type="ECO:0000256" key="3">
    <source>
        <dbReference type="ARBA" id="ARBA00022771"/>
    </source>
</evidence>
<keyword evidence="2" id="KW-0547">Nucleotide-binding</keyword>
<dbReference type="GO" id="GO:0005634">
    <property type="term" value="C:nucleus"/>
    <property type="evidence" value="ECO:0007669"/>
    <property type="project" value="TreeGrafter"/>
</dbReference>
<evidence type="ECO:0000256" key="1">
    <source>
        <dbReference type="ARBA" id="ARBA00022723"/>
    </source>
</evidence>
<dbReference type="PROSITE" id="PS50014">
    <property type="entry name" value="BROMODOMAIN_2"/>
    <property type="match status" value="1"/>
</dbReference>
<evidence type="ECO:0000256" key="11">
    <source>
        <dbReference type="SAM" id="MobiDB-lite"/>
    </source>
</evidence>
<dbReference type="Gene3D" id="3.40.50.10810">
    <property type="entry name" value="Tandem AAA-ATPase domain"/>
    <property type="match status" value="1"/>
</dbReference>
<dbReference type="InterPro" id="IPR013083">
    <property type="entry name" value="Znf_RING/FYVE/PHD"/>
</dbReference>
<dbReference type="InterPro" id="IPR001487">
    <property type="entry name" value="Bromodomain"/>
</dbReference>
<feature type="domain" description="RING-type" evidence="13">
    <location>
        <begin position="1010"/>
        <end position="1045"/>
    </location>
</feature>
<dbReference type="GO" id="GO:0008270">
    <property type="term" value="F:zinc ion binding"/>
    <property type="evidence" value="ECO:0007669"/>
    <property type="project" value="UniProtKB-KW"/>
</dbReference>
<dbReference type="InterPro" id="IPR050628">
    <property type="entry name" value="SNF2_RAD54_helicase_TF"/>
</dbReference>
<keyword evidence="1" id="KW-0479">Metal-binding</keyword>
<keyword evidence="6" id="KW-0862">Zinc</keyword>
<dbReference type="PANTHER" id="PTHR45626">
    <property type="entry name" value="TRANSCRIPTION TERMINATION FACTOR 2-RELATED"/>
    <property type="match status" value="1"/>
</dbReference>
<keyword evidence="8 9" id="KW-0103">Bromodomain</keyword>
<dbReference type="Gene3D" id="3.40.50.300">
    <property type="entry name" value="P-loop containing nucleotide triphosphate hydrolases"/>
    <property type="match status" value="1"/>
</dbReference>
<feature type="compositionally biased region" description="Polar residues" evidence="11">
    <location>
        <begin position="92"/>
        <end position="101"/>
    </location>
</feature>
<dbReference type="InterPro" id="IPR049730">
    <property type="entry name" value="SNF2/RAD54-like_C"/>
</dbReference>
<dbReference type="InterPro" id="IPR000330">
    <property type="entry name" value="SNF2_N"/>
</dbReference>
<dbReference type="SUPFAM" id="SSF47370">
    <property type="entry name" value="Bromodomain"/>
    <property type="match status" value="1"/>
</dbReference>
<dbReference type="CDD" id="cd04369">
    <property type="entry name" value="Bromodomain"/>
    <property type="match status" value="1"/>
</dbReference>
<comment type="caution">
    <text evidence="14">The sequence shown here is derived from an EMBL/GenBank/DDBJ whole genome shotgun (WGS) entry which is preliminary data.</text>
</comment>